<dbReference type="EMBL" id="CP021416">
    <property type="protein sequence ID" value="ARU48744.1"/>
    <property type="molecule type" value="Genomic_DNA"/>
</dbReference>
<organism evidence="14 15">
    <name type="scientific">Sulfurospirillum diekertiae</name>
    <dbReference type="NCBI Taxonomy" id="1854492"/>
    <lineage>
        <taxon>Bacteria</taxon>
        <taxon>Pseudomonadati</taxon>
        <taxon>Campylobacterota</taxon>
        <taxon>Epsilonproteobacteria</taxon>
        <taxon>Campylobacterales</taxon>
        <taxon>Sulfurospirillaceae</taxon>
        <taxon>Sulfurospirillum</taxon>
    </lineage>
</organism>
<protein>
    <submittedName>
        <fullName evidence="14">Denitrification system component NirT</fullName>
    </submittedName>
</protein>
<evidence type="ECO:0000256" key="7">
    <source>
        <dbReference type="ARBA" id="ARBA00022723"/>
    </source>
</evidence>
<evidence type="ECO:0000313" key="15">
    <source>
        <dbReference type="Proteomes" id="UP000196005"/>
    </source>
</evidence>
<gene>
    <name evidence="14" type="ORF">Sdiek1_1581</name>
</gene>
<keyword evidence="10" id="KW-0408">Iron</keyword>
<dbReference type="InterPro" id="IPR036280">
    <property type="entry name" value="Multihaem_cyt_sf"/>
</dbReference>
<keyword evidence="5" id="KW-0349">Heme</keyword>
<dbReference type="InterPro" id="IPR005126">
    <property type="entry name" value="NapC/NirT_cyt_c_N"/>
</dbReference>
<keyword evidence="4" id="KW-1003">Cell membrane</keyword>
<evidence type="ECO:0000256" key="2">
    <source>
        <dbReference type="ARBA" id="ARBA00007395"/>
    </source>
</evidence>
<evidence type="ECO:0000256" key="4">
    <source>
        <dbReference type="ARBA" id="ARBA00022475"/>
    </source>
</evidence>
<evidence type="ECO:0000256" key="11">
    <source>
        <dbReference type="ARBA" id="ARBA00023136"/>
    </source>
</evidence>
<dbReference type="GO" id="GO:0009061">
    <property type="term" value="P:anaerobic respiration"/>
    <property type="evidence" value="ECO:0007669"/>
    <property type="project" value="TreeGrafter"/>
</dbReference>
<evidence type="ECO:0000256" key="10">
    <source>
        <dbReference type="ARBA" id="ARBA00023004"/>
    </source>
</evidence>
<keyword evidence="6 12" id="KW-0812">Transmembrane</keyword>
<dbReference type="SUPFAM" id="SSF48695">
    <property type="entry name" value="Multiheme cytochromes"/>
    <property type="match status" value="1"/>
</dbReference>
<evidence type="ECO:0000256" key="1">
    <source>
        <dbReference type="ARBA" id="ARBA00004236"/>
    </source>
</evidence>
<keyword evidence="8" id="KW-0249">Electron transport</keyword>
<dbReference type="AlphaFoldDB" id="A0A1Y0HN01"/>
<accession>A0A1Y0HN01</accession>
<evidence type="ECO:0000256" key="5">
    <source>
        <dbReference type="ARBA" id="ARBA00022617"/>
    </source>
</evidence>
<name>A0A1Y0HN01_9BACT</name>
<dbReference type="PANTHER" id="PTHR30333:SF1">
    <property type="entry name" value="CYTOCHROME C-TYPE PROTEIN NAPC"/>
    <property type="match status" value="1"/>
</dbReference>
<dbReference type="Gene3D" id="1.10.3820.10">
    <property type="entry name" value="Di-heme elbow motif domain"/>
    <property type="match status" value="1"/>
</dbReference>
<comment type="similarity">
    <text evidence="2">Belongs to the NapC/NirT/NrfH family.</text>
</comment>
<dbReference type="Proteomes" id="UP000196005">
    <property type="component" value="Chromosome"/>
</dbReference>
<evidence type="ECO:0000313" key="14">
    <source>
        <dbReference type="EMBL" id="ARU48744.1"/>
    </source>
</evidence>
<evidence type="ECO:0000256" key="6">
    <source>
        <dbReference type="ARBA" id="ARBA00022692"/>
    </source>
</evidence>
<keyword evidence="11 12" id="KW-0472">Membrane</keyword>
<keyword evidence="9 12" id="KW-1133">Transmembrane helix</keyword>
<dbReference type="GO" id="GO:0046872">
    <property type="term" value="F:metal ion binding"/>
    <property type="evidence" value="ECO:0007669"/>
    <property type="project" value="UniProtKB-KW"/>
</dbReference>
<evidence type="ECO:0000256" key="8">
    <source>
        <dbReference type="ARBA" id="ARBA00022982"/>
    </source>
</evidence>
<dbReference type="GO" id="GO:0009055">
    <property type="term" value="F:electron transfer activity"/>
    <property type="evidence" value="ECO:0007669"/>
    <property type="project" value="TreeGrafter"/>
</dbReference>
<dbReference type="InterPro" id="IPR051174">
    <property type="entry name" value="Cytochrome_c-type_ET"/>
</dbReference>
<dbReference type="PANTHER" id="PTHR30333">
    <property type="entry name" value="CYTOCHROME C-TYPE PROTEIN"/>
    <property type="match status" value="1"/>
</dbReference>
<proteinExistence type="inferred from homology"/>
<keyword evidence="3" id="KW-0813">Transport</keyword>
<sequence>MDEEGNAMIKNIFTSIKKKIPLLLVVGIVVGFIVSYTSYEAISRTGTPQFCVVCHEMAPMRASYDNDVHGGNGKTGIRVNCVDCHLPHNNLVNYVFTKAKNGMSEVGTHFFGNPDAIDWQQKREERAKFVYDDGCIKCHSNYATNEKISPKARQMHEHYNGLLGTNKELGCASCHAEIGHNGLNNMLNIYKPEHALYEKGSAKEKIKINEKLYGKGSSN</sequence>
<keyword evidence="15" id="KW-1185">Reference proteome</keyword>
<dbReference type="InterPro" id="IPR038266">
    <property type="entry name" value="NapC/NirT_cytc_sf"/>
</dbReference>
<reference evidence="15" key="1">
    <citation type="submission" date="2017-05" db="EMBL/GenBank/DDBJ databases">
        <title>Dechlorination kinetics govern the competition between two new strains of the genus Sulfurospirillum.</title>
        <authorList>
            <person name="Buttet G.F."/>
            <person name="Murray A.M."/>
            <person name="Goris T."/>
            <person name="Burion M."/>
            <person name="Lin B."/>
            <person name="Rolle M."/>
            <person name="Maillard J."/>
        </authorList>
    </citation>
    <scope>NUCLEOTIDE SEQUENCE [LARGE SCALE GENOMIC DNA]</scope>
    <source>
        <strain evidence="15">SL2-1</strain>
    </source>
</reference>
<feature type="transmembrane region" description="Helical" evidence="12">
    <location>
        <begin position="20"/>
        <end position="39"/>
    </location>
</feature>
<evidence type="ECO:0000256" key="9">
    <source>
        <dbReference type="ARBA" id="ARBA00022989"/>
    </source>
</evidence>
<evidence type="ECO:0000256" key="3">
    <source>
        <dbReference type="ARBA" id="ARBA00022448"/>
    </source>
</evidence>
<keyword evidence="7" id="KW-0479">Metal-binding</keyword>
<comment type="subcellular location">
    <subcellularLocation>
        <location evidence="1">Cell membrane</location>
    </subcellularLocation>
</comment>
<feature type="domain" description="NapC/NirT cytochrome c N-terminal" evidence="13">
    <location>
        <begin position="17"/>
        <end position="181"/>
    </location>
</feature>
<dbReference type="RefSeq" id="WP_223809794.1">
    <property type="nucleotide sequence ID" value="NZ_CP021416.1"/>
</dbReference>
<dbReference type="Pfam" id="PF03264">
    <property type="entry name" value="Cytochrom_NNT"/>
    <property type="match status" value="1"/>
</dbReference>
<evidence type="ECO:0000256" key="12">
    <source>
        <dbReference type="SAM" id="Phobius"/>
    </source>
</evidence>
<dbReference type="KEGG" id="suls:Sdiek1_1581"/>
<evidence type="ECO:0000259" key="13">
    <source>
        <dbReference type="Pfam" id="PF03264"/>
    </source>
</evidence>
<dbReference type="GO" id="GO:0005886">
    <property type="term" value="C:plasma membrane"/>
    <property type="evidence" value="ECO:0007669"/>
    <property type="project" value="UniProtKB-SubCell"/>
</dbReference>